<evidence type="ECO:0000313" key="2">
    <source>
        <dbReference type="EMBL" id="HIX68893.1"/>
    </source>
</evidence>
<proteinExistence type="predicted"/>
<sequence>MKRFFKICTALTIIFGILGAGLLIAAFGTGAKIPAVINNVTKEIGIGKGGAYYSFGKEGIRDIEIDIGGNDLTIVQGSGDQISLDNDGDARIQAKIEDHGRKLKIKQRFNFFHFWNTRGTAVLTLPKDISLDELELDCGSGEVKANTDLTANEVSIDCGSGDIEIRSLDAVKTDIDSGSGDVTISMKGTEEEYSYEVDSGSGDVYIGSRNYSGSDTSYGNENGSREIEIDSGSGDIRIKFLGAD</sequence>
<dbReference type="EMBL" id="DXEM01000036">
    <property type="protein sequence ID" value="HIX68893.1"/>
    <property type="molecule type" value="Genomic_DNA"/>
</dbReference>
<dbReference type="Pfam" id="PF13349">
    <property type="entry name" value="DUF4097"/>
    <property type="match status" value="1"/>
</dbReference>
<evidence type="ECO:0000259" key="1">
    <source>
        <dbReference type="Pfam" id="PF13349"/>
    </source>
</evidence>
<reference evidence="2" key="2">
    <citation type="submission" date="2021-04" db="EMBL/GenBank/DDBJ databases">
        <authorList>
            <person name="Gilroy R."/>
        </authorList>
    </citation>
    <scope>NUCLEOTIDE SEQUENCE</scope>
    <source>
        <strain evidence="2">CHK191-13928</strain>
    </source>
</reference>
<dbReference type="AlphaFoldDB" id="A0A9D2BAG1"/>
<feature type="domain" description="DUF4097" evidence="1">
    <location>
        <begin position="60"/>
        <end position="239"/>
    </location>
</feature>
<name>A0A9D2BAG1_9FIRM</name>
<dbReference type="Proteomes" id="UP000886721">
    <property type="component" value="Unassembled WGS sequence"/>
</dbReference>
<accession>A0A9D2BAG1</accession>
<gene>
    <name evidence="2" type="ORF">H9735_12335</name>
</gene>
<reference evidence="2" key="1">
    <citation type="journal article" date="2021" name="PeerJ">
        <title>Extensive microbial diversity within the chicken gut microbiome revealed by metagenomics and culture.</title>
        <authorList>
            <person name="Gilroy R."/>
            <person name="Ravi A."/>
            <person name="Getino M."/>
            <person name="Pursley I."/>
            <person name="Horton D.L."/>
            <person name="Alikhan N.F."/>
            <person name="Baker D."/>
            <person name="Gharbi K."/>
            <person name="Hall N."/>
            <person name="Watson M."/>
            <person name="Adriaenssens E.M."/>
            <person name="Foster-Nyarko E."/>
            <person name="Jarju S."/>
            <person name="Secka A."/>
            <person name="Antonio M."/>
            <person name="Oren A."/>
            <person name="Chaudhuri R.R."/>
            <person name="La Ragione R."/>
            <person name="Hildebrand F."/>
            <person name="Pallen M.J."/>
        </authorList>
    </citation>
    <scope>NUCLEOTIDE SEQUENCE</scope>
    <source>
        <strain evidence="2">CHK191-13928</strain>
    </source>
</reference>
<protein>
    <submittedName>
        <fullName evidence="2">DUF4097 domain-containing protein</fullName>
    </submittedName>
</protein>
<comment type="caution">
    <text evidence="2">The sequence shown here is derived from an EMBL/GenBank/DDBJ whole genome shotgun (WGS) entry which is preliminary data.</text>
</comment>
<dbReference type="InterPro" id="IPR025164">
    <property type="entry name" value="Toastrack_DUF4097"/>
</dbReference>
<evidence type="ECO:0000313" key="3">
    <source>
        <dbReference type="Proteomes" id="UP000886721"/>
    </source>
</evidence>
<organism evidence="2 3">
    <name type="scientific">Candidatus Anaerostipes excrementavium</name>
    <dbReference type="NCBI Taxonomy" id="2838463"/>
    <lineage>
        <taxon>Bacteria</taxon>
        <taxon>Bacillati</taxon>
        <taxon>Bacillota</taxon>
        <taxon>Clostridia</taxon>
        <taxon>Lachnospirales</taxon>
        <taxon>Lachnospiraceae</taxon>
        <taxon>Anaerostipes</taxon>
    </lineage>
</organism>